<name>A0A2X1W7E5_PHODM</name>
<gene>
    <name evidence="1" type="ORF">NCTC11647_00053</name>
</gene>
<accession>A0A2X1W7E5</accession>
<dbReference type="AlphaFoldDB" id="A0A2X1W7E5"/>
<organism evidence="1 2">
    <name type="scientific">Photobacterium damselae</name>
    <dbReference type="NCBI Taxonomy" id="38293"/>
    <lineage>
        <taxon>Bacteria</taxon>
        <taxon>Pseudomonadati</taxon>
        <taxon>Pseudomonadota</taxon>
        <taxon>Gammaproteobacteria</taxon>
        <taxon>Vibrionales</taxon>
        <taxon>Vibrionaceae</taxon>
        <taxon>Photobacterium</taxon>
    </lineage>
</organism>
<dbReference type="Proteomes" id="UP000251647">
    <property type="component" value="Unassembled WGS sequence"/>
</dbReference>
<evidence type="ECO:0000313" key="2">
    <source>
        <dbReference type="Proteomes" id="UP000251647"/>
    </source>
</evidence>
<protein>
    <submittedName>
        <fullName evidence="1">Uncharacterized protein</fullName>
    </submittedName>
</protein>
<evidence type="ECO:0000313" key="1">
    <source>
        <dbReference type="EMBL" id="SPY27052.1"/>
    </source>
</evidence>
<proteinExistence type="predicted"/>
<dbReference type="EMBL" id="UATL01000001">
    <property type="protein sequence ID" value="SPY27052.1"/>
    <property type="molecule type" value="Genomic_DNA"/>
</dbReference>
<sequence length="66" mass="7528">MPKSRPLFCAIKRKNSIPIHTKCHIKITYLEHKSQCNTSAMLLGSTQSYPMRLKSNCKTPSSITNY</sequence>
<reference evidence="1 2" key="1">
    <citation type="submission" date="2018-06" db="EMBL/GenBank/DDBJ databases">
        <authorList>
            <consortium name="Pathogen Informatics"/>
            <person name="Doyle S."/>
        </authorList>
    </citation>
    <scope>NUCLEOTIDE SEQUENCE [LARGE SCALE GENOMIC DNA]</scope>
    <source>
        <strain evidence="1 2">NCTC11647</strain>
    </source>
</reference>